<dbReference type="GO" id="GO:0019288">
    <property type="term" value="P:isopentenyl diphosphate biosynthetic process, methylerythritol 4-phosphate pathway"/>
    <property type="evidence" value="ECO:0007669"/>
    <property type="project" value="UniProtKB-UniRule"/>
</dbReference>
<dbReference type="InterPro" id="IPR014721">
    <property type="entry name" value="Ribsml_uS5_D2-typ_fold_subgr"/>
</dbReference>
<comment type="pathway">
    <text evidence="10">Isoprenoid biosynthesis; isopentenyl diphosphate biosynthesis via DXP pathway; isopentenyl diphosphate from 1-deoxy-D-xylulose 5-phosphate: step 3/6.</text>
</comment>
<evidence type="ECO:0000256" key="10">
    <source>
        <dbReference type="HAMAP-Rule" id="MF_00061"/>
    </source>
</evidence>
<dbReference type="RefSeq" id="WP_081127139.1">
    <property type="nucleotide sequence ID" value="NZ_DAHXOC010000011.1"/>
</dbReference>
<dbReference type="AlphaFoldDB" id="A0A4S3KFQ4"/>
<keyword evidence="7 10" id="KW-0067">ATP-binding</keyword>
<evidence type="ECO:0000256" key="7">
    <source>
        <dbReference type="ARBA" id="ARBA00022840"/>
    </source>
</evidence>
<dbReference type="SUPFAM" id="SSF54211">
    <property type="entry name" value="Ribosomal protein S5 domain 2-like"/>
    <property type="match status" value="1"/>
</dbReference>
<evidence type="ECO:0000256" key="8">
    <source>
        <dbReference type="ARBA" id="ARBA00023229"/>
    </source>
</evidence>
<dbReference type="EMBL" id="MWQO01000062">
    <property type="protein sequence ID" value="THD07300.1"/>
    <property type="molecule type" value="Genomic_DNA"/>
</dbReference>
<dbReference type="OrthoDB" id="9809438at2"/>
<dbReference type="PIRSF" id="PIRSF010376">
    <property type="entry name" value="IspE"/>
    <property type="match status" value="1"/>
</dbReference>
<dbReference type="PANTHER" id="PTHR43527:SF2">
    <property type="entry name" value="4-DIPHOSPHOCYTIDYL-2-C-METHYL-D-ERYTHRITOL KINASE, CHLOROPLASTIC"/>
    <property type="match status" value="1"/>
</dbReference>
<accession>A0A4S3KFQ4</accession>
<evidence type="ECO:0000313" key="14">
    <source>
        <dbReference type="Proteomes" id="UP000307749"/>
    </source>
</evidence>
<dbReference type="InterPro" id="IPR004424">
    <property type="entry name" value="IspE"/>
</dbReference>
<protein>
    <recommendedName>
        <fullName evidence="3 10">4-diphosphocytidyl-2-C-methyl-D-erythritol kinase</fullName>
        <shortName evidence="10">CMK</shortName>
        <ecNumber evidence="2 10">2.7.1.148</ecNumber>
    </recommendedName>
    <alternativeName>
        <fullName evidence="9 10">4-(cytidine-5'-diphospho)-2-C-methyl-D-erythritol kinase</fullName>
    </alternativeName>
</protein>
<keyword evidence="5 10" id="KW-0547">Nucleotide-binding</keyword>
<dbReference type="InterPro" id="IPR020568">
    <property type="entry name" value="Ribosomal_Su5_D2-typ_SF"/>
</dbReference>
<dbReference type="NCBIfam" id="TIGR00154">
    <property type="entry name" value="ispE"/>
    <property type="match status" value="1"/>
</dbReference>
<evidence type="ECO:0000256" key="1">
    <source>
        <dbReference type="ARBA" id="ARBA00009684"/>
    </source>
</evidence>
<comment type="similarity">
    <text evidence="1 10">Belongs to the GHMP kinase family. IspE subfamily.</text>
</comment>
<dbReference type="STRING" id="993689.GCA_002077135_01822"/>
<evidence type="ECO:0000259" key="11">
    <source>
        <dbReference type="Pfam" id="PF00288"/>
    </source>
</evidence>
<feature type="binding site" evidence="10">
    <location>
        <begin position="102"/>
        <end position="112"/>
    </location>
    <ligand>
        <name>ATP</name>
        <dbReference type="ChEBI" id="CHEBI:30616"/>
    </ligand>
</feature>
<reference evidence="13 14" key="1">
    <citation type="submission" date="2017-02" db="EMBL/GenBank/DDBJ databases">
        <title>Whole genome sequencing of Metallibacterium scheffleri DSM 24874 (T).</title>
        <authorList>
            <person name="Kumar S."/>
            <person name="Patil P."/>
            <person name="Patil P.B."/>
        </authorList>
    </citation>
    <scope>NUCLEOTIDE SEQUENCE [LARGE SCALE GENOMIC DNA]</scope>
    <source>
        <strain evidence="13 14">DSM 24874</strain>
    </source>
</reference>
<evidence type="ECO:0000256" key="4">
    <source>
        <dbReference type="ARBA" id="ARBA00022679"/>
    </source>
</evidence>
<feature type="domain" description="GHMP kinase C-terminal" evidence="12">
    <location>
        <begin position="210"/>
        <end position="270"/>
    </location>
</feature>
<dbReference type="Proteomes" id="UP000307749">
    <property type="component" value="Unassembled WGS sequence"/>
</dbReference>
<dbReference type="GO" id="GO:0016114">
    <property type="term" value="P:terpenoid biosynthetic process"/>
    <property type="evidence" value="ECO:0007669"/>
    <property type="project" value="UniProtKB-UniRule"/>
</dbReference>
<feature type="active site" evidence="10">
    <location>
        <position position="144"/>
    </location>
</feature>
<dbReference type="Gene3D" id="3.30.70.890">
    <property type="entry name" value="GHMP kinase, C-terminal domain"/>
    <property type="match status" value="1"/>
</dbReference>
<dbReference type="EC" id="2.7.1.148" evidence="2 10"/>
<dbReference type="Pfam" id="PF08544">
    <property type="entry name" value="GHMP_kinases_C"/>
    <property type="match status" value="1"/>
</dbReference>
<evidence type="ECO:0000256" key="5">
    <source>
        <dbReference type="ARBA" id="ARBA00022741"/>
    </source>
</evidence>
<name>A0A4S3KFQ4_9GAMM</name>
<evidence type="ECO:0000313" key="13">
    <source>
        <dbReference type="EMBL" id="THD07300.1"/>
    </source>
</evidence>
<keyword evidence="4 10" id="KW-0808">Transferase</keyword>
<dbReference type="Pfam" id="PF00288">
    <property type="entry name" value="GHMP_kinases_N"/>
    <property type="match status" value="1"/>
</dbReference>
<dbReference type="PANTHER" id="PTHR43527">
    <property type="entry name" value="4-DIPHOSPHOCYTIDYL-2-C-METHYL-D-ERYTHRITOL KINASE, CHLOROPLASTIC"/>
    <property type="match status" value="1"/>
</dbReference>
<dbReference type="InterPro" id="IPR036554">
    <property type="entry name" value="GHMP_kinase_C_sf"/>
</dbReference>
<comment type="function">
    <text evidence="10">Catalyzes the phosphorylation of the position 2 hydroxy group of 4-diphosphocytidyl-2C-methyl-D-erythritol.</text>
</comment>
<dbReference type="GO" id="GO:0050515">
    <property type="term" value="F:4-(cytidine 5'-diphospho)-2-C-methyl-D-erythritol kinase activity"/>
    <property type="evidence" value="ECO:0007669"/>
    <property type="project" value="UniProtKB-UniRule"/>
</dbReference>
<feature type="domain" description="GHMP kinase N-terminal" evidence="11">
    <location>
        <begin position="76"/>
        <end position="151"/>
    </location>
</feature>
<evidence type="ECO:0000259" key="12">
    <source>
        <dbReference type="Pfam" id="PF08544"/>
    </source>
</evidence>
<keyword evidence="14" id="KW-1185">Reference proteome</keyword>
<evidence type="ECO:0000256" key="2">
    <source>
        <dbReference type="ARBA" id="ARBA00012052"/>
    </source>
</evidence>
<dbReference type="GO" id="GO:0005524">
    <property type="term" value="F:ATP binding"/>
    <property type="evidence" value="ECO:0007669"/>
    <property type="project" value="UniProtKB-UniRule"/>
</dbReference>
<organism evidence="13 14">
    <name type="scientific">Metallibacterium scheffleri</name>
    <dbReference type="NCBI Taxonomy" id="993689"/>
    <lineage>
        <taxon>Bacteria</taxon>
        <taxon>Pseudomonadati</taxon>
        <taxon>Pseudomonadota</taxon>
        <taxon>Gammaproteobacteria</taxon>
        <taxon>Lysobacterales</taxon>
        <taxon>Rhodanobacteraceae</taxon>
        <taxon>Metallibacterium</taxon>
    </lineage>
</organism>
<proteinExistence type="inferred from homology"/>
<keyword evidence="8 10" id="KW-0414">Isoprene biosynthesis</keyword>
<feature type="active site" evidence="10">
    <location>
        <position position="19"/>
    </location>
</feature>
<dbReference type="InterPro" id="IPR013750">
    <property type="entry name" value="GHMP_kinase_C_dom"/>
</dbReference>
<keyword evidence="6 10" id="KW-0418">Kinase</keyword>
<dbReference type="SUPFAM" id="SSF55060">
    <property type="entry name" value="GHMP Kinase, C-terminal domain"/>
    <property type="match status" value="1"/>
</dbReference>
<dbReference type="Gene3D" id="3.30.230.10">
    <property type="match status" value="1"/>
</dbReference>
<evidence type="ECO:0000256" key="9">
    <source>
        <dbReference type="ARBA" id="ARBA00032554"/>
    </source>
</evidence>
<dbReference type="HAMAP" id="MF_00061">
    <property type="entry name" value="IspE"/>
    <property type="match status" value="1"/>
</dbReference>
<sequence>MLPAGVDGEGWSAWPAPAKLNLSLRIVGRRADGYHLLQTVFRLLDWGDTVYLRARGDGRIVRVAGPDNLSADDDLSVRAARALQAASGCALGADIALDKRIPQGGGLGGGSSDAATVLRALNLLWGCALDEQCLARIGLALGADVPVFVHGRDALAEGVGEQLTPLVLPPAWYVVIWPGVAVPTAALFRAPELTRDAAPETIARLSCGAVCSNAFEPVVRSRYPAVAAALDWLGGLSAARLSGSGACIFAELADRASAERIARACPAPWKAWVAAGAERSPLLAALEDFGKVRSVG</sequence>
<dbReference type="UniPathway" id="UPA00056">
    <property type="reaction ID" value="UER00094"/>
</dbReference>
<dbReference type="InterPro" id="IPR006204">
    <property type="entry name" value="GHMP_kinase_N_dom"/>
</dbReference>
<comment type="caution">
    <text evidence="13">The sequence shown here is derived from an EMBL/GenBank/DDBJ whole genome shotgun (WGS) entry which is preliminary data.</text>
</comment>
<evidence type="ECO:0000256" key="6">
    <source>
        <dbReference type="ARBA" id="ARBA00022777"/>
    </source>
</evidence>
<comment type="catalytic activity">
    <reaction evidence="10">
        <text>4-CDP-2-C-methyl-D-erythritol + ATP = 4-CDP-2-C-methyl-D-erythritol 2-phosphate + ADP + H(+)</text>
        <dbReference type="Rhea" id="RHEA:18437"/>
        <dbReference type="ChEBI" id="CHEBI:15378"/>
        <dbReference type="ChEBI" id="CHEBI:30616"/>
        <dbReference type="ChEBI" id="CHEBI:57823"/>
        <dbReference type="ChEBI" id="CHEBI:57919"/>
        <dbReference type="ChEBI" id="CHEBI:456216"/>
        <dbReference type="EC" id="2.7.1.148"/>
    </reaction>
</comment>
<evidence type="ECO:0000256" key="3">
    <source>
        <dbReference type="ARBA" id="ARBA00017473"/>
    </source>
</evidence>
<gene>
    <name evidence="10" type="primary">ispE</name>
    <name evidence="13" type="ORF">B1806_15070</name>
</gene>